<dbReference type="GO" id="GO:0005634">
    <property type="term" value="C:nucleus"/>
    <property type="evidence" value="ECO:0007669"/>
    <property type="project" value="TreeGrafter"/>
</dbReference>
<dbReference type="VEuPathDB" id="FungiDB:AB675_9231"/>
<dbReference type="AlphaFoldDB" id="A0A0N1HBL1"/>
<dbReference type="Proteomes" id="UP000038010">
    <property type="component" value="Unassembled WGS sequence"/>
</dbReference>
<dbReference type="GO" id="GO:0016538">
    <property type="term" value="F:cyclin-dependent protein serine/threonine kinase regulator activity"/>
    <property type="evidence" value="ECO:0007669"/>
    <property type="project" value="TreeGrafter"/>
</dbReference>
<feature type="compositionally biased region" description="Low complexity" evidence="1">
    <location>
        <begin position="52"/>
        <end position="89"/>
    </location>
</feature>
<reference evidence="2 3" key="1">
    <citation type="submission" date="2015-06" db="EMBL/GenBank/DDBJ databases">
        <title>Draft genome of the ant-associated black yeast Phialophora attae CBS 131958.</title>
        <authorList>
            <person name="Moreno L.F."/>
            <person name="Stielow B.J."/>
            <person name="de Hoog S."/>
            <person name="Vicente V.A."/>
            <person name="Weiss V.A."/>
            <person name="de Vries M."/>
            <person name="Cruz L.M."/>
            <person name="Souza E.M."/>
        </authorList>
    </citation>
    <scope>NUCLEOTIDE SEQUENCE [LARGE SCALE GENOMIC DNA]</scope>
    <source>
        <strain evidence="2 3">CBS 131958</strain>
    </source>
</reference>
<feature type="compositionally biased region" description="Polar residues" evidence="1">
    <location>
        <begin position="9"/>
        <end position="24"/>
    </location>
</feature>
<feature type="region of interest" description="Disordered" evidence="1">
    <location>
        <begin position="129"/>
        <end position="174"/>
    </location>
</feature>
<keyword evidence="3" id="KW-1185">Reference proteome</keyword>
<feature type="compositionally biased region" description="Polar residues" evidence="1">
    <location>
        <begin position="146"/>
        <end position="165"/>
    </location>
</feature>
<feature type="compositionally biased region" description="Basic and acidic residues" evidence="1">
    <location>
        <begin position="604"/>
        <end position="616"/>
    </location>
</feature>
<dbReference type="GeneID" id="28741626"/>
<dbReference type="GO" id="GO:0019901">
    <property type="term" value="F:protein kinase binding"/>
    <property type="evidence" value="ECO:0007669"/>
    <property type="project" value="InterPro"/>
</dbReference>
<dbReference type="PANTHER" id="PTHR15615">
    <property type="match status" value="1"/>
</dbReference>
<protein>
    <submittedName>
        <fullName evidence="2">G1/S-specific cyclin pas1</fullName>
    </submittedName>
</protein>
<organism evidence="2 3">
    <name type="scientific">Cyphellophora attinorum</name>
    <dbReference type="NCBI Taxonomy" id="1664694"/>
    <lineage>
        <taxon>Eukaryota</taxon>
        <taxon>Fungi</taxon>
        <taxon>Dikarya</taxon>
        <taxon>Ascomycota</taxon>
        <taxon>Pezizomycotina</taxon>
        <taxon>Eurotiomycetes</taxon>
        <taxon>Chaetothyriomycetidae</taxon>
        <taxon>Chaetothyriales</taxon>
        <taxon>Cyphellophoraceae</taxon>
        <taxon>Cyphellophora</taxon>
    </lineage>
</organism>
<name>A0A0N1HBL1_9EURO</name>
<feature type="region of interest" description="Disordered" evidence="1">
    <location>
        <begin position="1"/>
        <end position="24"/>
    </location>
</feature>
<dbReference type="OrthoDB" id="286814at2759"/>
<feature type="region of interest" description="Disordered" evidence="1">
    <location>
        <begin position="598"/>
        <end position="619"/>
    </location>
</feature>
<evidence type="ECO:0000256" key="1">
    <source>
        <dbReference type="SAM" id="MobiDB-lite"/>
    </source>
</evidence>
<gene>
    <name evidence="2" type="ORF">AB675_9231</name>
</gene>
<proteinExistence type="predicted"/>
<feature type="region of interest" description="Disordered" evidence="1">
    <location>
        <begin position="48"/>
        <end position="116"/>
    </location>
</feature>
<dbReference type="Pfam" id="PF08613">
    <property type="entry name" value="Cyclin"/>
    <property type="match status" value="1"/>
</dbReference>
<dbReference type="PANTHER" id="PTHR15615:SF36">
    <property type="entry name" value="PHO85 CYCLIN-5"/>
    <property type="match status" value="1"/>
</dbReference>
<dbReference type="GO" id="GO:0000307">
    <property type="term" value="C:cyclin-dependent protein kinase holoenzyme complex"/>
    <property type="evidence" value="ECO:0007669"/>
    <property type="project" value="TreeGrafter"/>
</dbReference>
<dbReference type="RefSeq" id="XP_018001683.1">
    <property type="nucleotide sequence ID" value="XM_018149746.1"/>
</dbReference>
<comment type="caution">
    <text evidence="2">The sequence shown here is derived from an EMBL/GenBank/DDBJ whole genome shotgun (WGS) entry which is preliminary data.</text>
</comment>
<evidence type="ECO:0000313" key="2">
    <source>
        <dbReference type="EMBL" id="KPI41720.1"/>
    </source>
</evidence>
<dbReference type="CDD" id="cd20557">
    <property type="entry name" value="CYCLIN_ScPCL1-like"/>
    <property type="match status" value="1"/>
</dbReference>
<feature type="region of interest" description="Disordered" evidence="1">
    <location>
        <begin position="552"/>
        <end position="576"/>
    </location>
</feature>
<accession>A0A0N1HBL1</accession>
<dbReference type="EMBL" id="LFJN01000009">
    <property type="protein sequence ID" value="KPI41720.1"/>
    <property type="molecule type" value="Genomic_DNA"/>
</dbReference>
<dbReference type="InterPro" id="IPR013922">
    <property type="entry name" value="Cyclin_PHO80-like"/>
</dbReference>
<dbReference type="Gene3D" id="1.10.472.10">
    <property type="entry name" value="Cyclin-like"/>
    <property type="match status" value="1"/>
</dbReference>
<sequence>MGFDHLETSDQALNGPTFSQPTSIPASFYGSSISQFSGLTRYASVRDSDLQSVASSDDTASVAESVFSDNQDAQSIVSSQSSYSSAGSDSSEEGSDGENTSITGRANFVKPISNNHTDQREELLSGLSSETLPFRTLPPPKKHEASQSSTLQQANNVPPVSQATNPPRLKRDTDSSDCFVGQLISFATRLITAIWPKSGCPPLMSSSFNGAGVLPLEVFIHETLRRSKTSFSTLQVALWYLVMLQSQMPAEGQNGTSDCRAMDCGRRMFLAALMLASKYLQDRNYSTRAWSKISGLRMCEINENEMHYLKAINYSLHMKKDVFDNWHRLVLSLSKLSRAKPGCPISGWRTSGSGHSNALAAMVSEDSQPGLELFTCQWWQDVLKQLNPQICQDAASTEGFLHKVLPQSIINDPRMDLSSTVGTTGFTADSPFSDASPVKGFQSASSTPIEYTQSPAEASTALPLQPHLRNLPTPVSTPRPNDGYHPWLLKSDPSAPSLRCSASVDAFRNVRKQCLANANLDKCPPPRPQSYHCAGARPAVSSHFNPFPLPSPATSLSSGRSRSSSISSTSSWSPSSAIMPGVDQLLPYRTQEPSPLTRVVSMPESRHPAKFNGEHPLRRKPQCSDIASARSHAAAHARSQVHKASHSSAVAADVNPQNKNVDDQIAEALVQMARERQAAASRARASCLETRGHKRTISTCNERNAENTKPVQQELAAAGSTLSESRISTPTSLADLHKGWQFPAKSWATPKKPMCGPFDHKRTALYCDSKDTVNESAASKYAALYLRDTTVFA</sequence>
<dbReference type="STRING" id="1664694.A0A0N1HBL1"/>
<evidence type="ECO:0000313" key="3">
    <source>
        <dbReference type="Proteomes" id="UP000038010"/>
    </source>
</evidence>